<evidence type="ECO:0000313" key="3">
    <source>
        <dbReference type="Proteomes" id="UP000248926"/>
    </source>
</evidence>
<dbReference type="Gene3D" id="3.40.50.150">
    <property type="entry name" value="Vaccinia Virus protein VP39"/>
    <property type="match status" value="1"/>
</dbReference>
<accession>A0A328P382</accession>
<dbReference type="SUPFAM" id="SSF53335">
    <property type="entry name" value="S-adenosyl-L-methionine-dependent methyltransferases"/>
    <property type="match status" value="1"/>
</dbReference>
<reference evidence="2 3" key="1">
    <citation type="journal article" date="2018" name="Genet. Mol. Biol.">
        <title>The genome sequence of Dyella jiangningensis FCAV SCS01 from a lignocellulose-decomposing microbial consortium metagenome reveals potential for biotechnological applications.</title>
        <authorList>
            <person name="Desiderato J.G."/>
            <person name="Alvarenga D.O."/>
            <person name="Constancio M.T.L."/>
            <person name="Alves L.M.C."/>
            <person name="Varani A.M."/>
        </authorList>
    </citation>
    <scope>NUCLEOTIDE SEQUENCE [LARGE SCALE GENOMIC DNA]</scope>
    <source>
        <strain evidence="2 3">FCAV SCS01</strain>
    </source>
</reference>
<dbReference type="Proteomes" id="UP000248926">
    <property type="component" value="Unassembled WGS sequence"/>
</dbReference>
<dbReference type="InterPro" id="IPR029063">
    <property type="entry name" value="SAM-dependent_MTases_sf"/>
</dbReference>
<evidence type="ECO:0000313" key="2">
    <source>
        <dbReference type="EMBL" id="RAO76678.1"/>
    </source>
</evidence>
<dbReference type="OrthoDB" id="5495550at2"/>
<keyword evidence="3" id="KW-1185">Reference proteome</keyword>
<gene>
    <name evidence="2" type="ORF">CA260_01775</name>
</gene>
<dbReference type="EMBL" id="NFZS01000001">
    <property type="protein sequence ID" value="RAO76678.1"/>
    <property type="molecule type" value="Genomic_DNA"/>
</dbReference>
<feature type="domain" description="DOT1" evidence="1">
    <location>
        <begin position="138"/>
        <end position="192"/>
    </location>
</feature>
<protein>
    <recommendedName>
        <fullName evidence="1">DOT1 domain-containing protein</fullName>
    </recommendedName>
</protein>
<proteinExistence type="predicted"/>
<dbReference type="RefSeq" id="WP_111980752.1">
    <property type="nucleotide sequence ID" value="NZ_NFZS01000001.1"/>
</dbReference>
<sequence length="285" mass="31833">MTHDAPLPPDTYALIDALEQNRSLEWPERLRERIRAMERLEEWIDDTVENHPLHTRAMTLHARLVTIQRQLTESIRADIRQGTGAHSLRRWSPGNDIDAAETYDHLDALFGDVLAFDEPSGEIAPLEADMVFYQPTPVRHVFDLVERAGITDDDVFVDLGSGLGHVPMLVSMLTGARCIGIEREQVYVDGARRSAEALCLGDVSFVAQDVREADLSTGTVFYLYTPFTGAILDGVLERLRREAQQRPIRLVTFGPCTNAIAAEHWLQPLGESNANRIAVFHPVGG</sequence>
<organism evidence="2 3">
    <name type="scientific">Dyella jiangningensis</name>
    <dbReference type="NCBI Taxonomy" id="1379159"/>
    <lineage>
        <taxon>Bacteria</taxon>
        <taxon>Pseudomonadati</taxon>
        <taxon>Pseudomonadota</taxon>
        <taxon>Gammaproteobacteria</taxon>
        <taxon>Lysobacterales</taxon>
        <taxon>Rhodanobacteraceae</taxon>
        <taxon>Dyella</taxon>
    </lineage>
</organism>
<dbReference type="AlphaFoldDB" id="A0A328P382"/>
<comment type="caution">
    <text evidence="2">The sequence shown here is derived from an EMBL/GenBank/DDBJ whole genome shotgun (WGS) entry which is preliminary data.</text>
</comment>
<dbReference type="Pfam" id="PF08123">
    <property type="entry name" value="DOT1"/>
    <property type="match status" value="1"/>
</dbReference>
<dbReference type="GO" id="GO:0031151">
    <property type="term" value="F:histone H3K79 methyltransferase activity"/>
    <property type="evidence" value="ECO:0007669"/>
    <property type="project" value="InterPro"/>
</dbReference>
<dbReference type="CDD" id="cd02440">
    <property type="entry name" value="AdoMet_MTases"/>
    <property type="match status" value="1"/>
</dbReference>
<name>A0A328P382_9GAMM</name>
<dbReference type="InterPro" id="IPR025789">
    <property type="entry name" value="DOT1_dom"/>
</dbReference>
<evidence type="ECO:0000259" key="1">
    <source>
        <dbReference type="Pfam" id="PF08123"/>
    </source>
</evidence>